<sequence>MTALDDLYRRFPDSVSRLYRRLGFLPTPVVTSHTAAVVLDVARDVATQNLELLVRANVLKQTRPGFDFYRFSPYVHNHPREVGEEDEPEQEQEAPRRVLDWYLATAARAREQLTDQTLGYAHTVAPSQDLVPQFTSLSGALTWQSDHQENLQRVIEDAAAHGWHQATWQLVDANAPGLHRLCRFRLSTTLHELGLYSAQRIGTQQGVCRMLSSGAEALAHTGEIDRALDWYRSLGEAARAAGDVFAEGRHQLGLAVCHRQAGDLEAAESCLADVLELWGGHEHRHEQPRALAELGRIFLLHGDWRQALAILEAARHNFLTLADAHGVAKTLTLTGLGHSMAGNHAAAQAEFHHAMGIFRDYEDVYWQTLTREFLAKSADDDGDDQTAAHHREQAQKNYPLCGLTPAPTVHDRLRHAP</sequence>
<dbReference type="SUPFAM" id="SSF48452">
    <property type="entry name" value="TPR-like"/>
    <property type="match status" value="1"/>
</dbReference>
<proteinExistence type="predicted"/>
<dbReference type="AlphaFoldDB" id="A0A3M8X5G3"/>
<evidence type="ECO:0000313" key="2">
    <source>
        <dbReference type="EMBL" id="RNG37357.1"/>
    </source>
</evidence>
<dbReference type="InterPro" id="IPR011990">
    <property type="entry name" value="TPR-like_helical_dom_sf"/>
</dbReference>
<protein>
    <submittedName>
        <fullName evidence="2">Tetratricopeptide repeat protein</fullName>
    </submittedName>
</protein>
<dbReference type="Pfam" id="PF13424">
    <property type="entry name" value="TPR_12"/>
    <property type="match status" value="1"/>
</dbReference>
<accession>A0A3M8X5G3</accession>
<reference evidence="2 3" key="1">
    <citation type="submission" date="2018-11" db="EMBL/GenBank/DDBJ databases">
        <title>The Potential of Streptomyces as Biocontrol Agents against the Tomato grey mould, Botrytis cinerea (Gray mold) Frontiers in Microbiology.</title>
        <authorList>
            <person name="Li D."/>
        </authorList>
    </citation>
    <scope>NUCLEOTIDE SEQUENCE [LARGE SCALE GENOMIC DNA]</scope>
    <source>
        <strain evidence="2 3">NEAU-LD23</strain>
    </source>
</reference>
<feature type="region of interest" description="Disordered" evidence="1">
    <location>
        <begin position="379"/>
        <end position="417"/>
    </location>
</feature>
<evidence type="ECO:0000256" key="1">
    <source>
        <dbReference type="SAM" id="MobiDB-lite"/>
    </source>
</evidence>
<gene>
    <name evidence="2" type="ORF">EEJ42_02220</name>
</gene>
<dbReference type="RefSeq" id="WP_123098346.1">
    <property type="nucleotide sequence ID" value="NZ_RIBZ01000032.1"/>
</dbReference>
<dbReference type="Gene3D" id="1.25.40.10">
    <property type="entry name" value="Tetratricopeptide repeat domain"/>
    <property type="match status" value="1"/>
</dbReference>
<dbReference type="EMBL" id="RIBZ01000032">
    <property type="protein sequence ID" value="RNG37357.1"/>
    <property type="molecule type" value="Genomic_DNA"/>
</dbReference>
<name>A0A3M8X5G3_9ACTN</name>
<evidence type="ECO:0000313" key="3">
    <source>
        <dbReference type="Proteomes" id="UP000275401"/>
    </source>
</evidence>
<comment type="caution">
    <text evidence="2">The sequence shown here is derived from an EMBL/GenBank/DDBJ whole genome shotgun (WGS) entry which is preliminary data.</text>
</comment>
<keyword evidence="3" id="KW-1185">Reference proteome</keyword>
<dbReference type="Proteomes" id="UP000275401">
    <property type="component" value="Unassembled WGS sequence"/>
</dbReference>
<organism evidence="2 3">
    <name type="scientific">Streptomyces botrytidirepellens</name>
    <dbReference type="NCBI Taxonomy" id="2486417"/>
    <lineage>
        <taxon>Bacteria</taxon>
        <taxon>Bacillati</taxon>
        <taxon>Actinomycetota</taxon>
        <taxon>Actinomycetes</taxon>
        <taxon>Kitasatosporales</taxon>
        <taxon>Streptomycetaceae</taxon>
        <taxon>Streptomyces</taxon>
    </lineage>
</organism>